<organism evidence="1 2">
    <name type="scientific">Ligilactobacillus ruminis</name>
    <dbReference type="NCBI Taxonomy" id="1623"/>
    <lineage>
        <taxon>Bacteria</taxon>
        <taxon>Bacillati</taxon>
        <taxon>Bacillota</taxon>
        <taxon>Bacilli</taxon>
        <taxon>Lactobacillales</taxon>
        <taxon>Lactobacillaceae</taxon>
        <taxon>Ligilactobacillus</taxon>
    </lineage>
</organism>
<sequence>MNDLKTPPRTGQTDHIVPAQVVKVTERVITLKTQNNQVIKIKHKKDKLLTQTMLDLLRTKLWIPVNLTLHKLLKYDWIQTPSLQYS</sequence>
<name>A0ABY1A981_9LACO</name>
<accession>A0ABY1A981</accession>
<gene>
    <name evidence="1" type="ORF">SAMN05216431_101173</name>
</gene>
<comment type="caution">
    <text evidence="1">The sequence shown here is derived from an EMBL/GenBank/DDBJ whole genome shotgun (WGS) entry which is preliminary data.</text>
</comment>
<evidence type="ECO:0000313" key="2">
    <source>
        <dbReference type="Proteomes" id="UP000182089"/>
    </source>
</evidence>
<dbReference type="Proteomes" id="UP000182089">
    <property type="component" value="Unassembled WGS sequence"/>
</dbReference>
<proteinExistence type="predicted"/>
<evidence type="ECO:0000313" key="1">
    <source>
        <dbReference type="EMBL" id="SEM34696.1"/>
    </source>
</evidence>
<dbReference type="EMBL" id="FOCC01000001">
    <property type="protein sequence ID" value="SEM34696.1"/>
    <property type="molecule type" value="Genomic_DNA"/>
</dbReference>
<protein>
    <submittedName>
        <fullName evidence="1">Uncharacterized protein</fullName>
    </submittedName>
</protein>
<reference evidence="1 2" key="1">
    <citation type="submission" date="2016-10" db="EMBL/GenBank/DDBJ databases">
        <authorList>
            <person name="Varghese N."/>
            <person name="Submissions S."/>
        </authorList>
    </citation>
    <scope>NUCLEOTIDE SEQUENCE [LARGE SCALE GENOMIC DNA]</scope>
    <source>
        <strain evidence="1 2">WC1T17</strain>
    </source>
</reference>